<evidence type="ECO:0000256" key="6">
    <source>
        <dbReference type="ARBA" id="ARBA00023077"/>
    </source>
</evidence>
<dbReference type="InterPro" id="IPR000531">
    <property type="entry name" value="Beta-barrel_TonB"/>
</dbReference>
<dbReference type="InterPro" id="IPR036942">
    <property type="entry name" value="Beta-barrel_TonB_sf"/>
</dbReference>
<feature type="signal peptide" evidence="12">
    <location>
        <begin position="1"/>
        <end position="25"/>
    </location>
</feature>
<dbReference type="OrthoDB" id="183532at2"/>
<dbReference type="PANTHER" id="PTHR30069">
    <property type="entry name" value="TONB-DEPENDENT OUTER MEMBRANE RECEPTOR"/>
    <property type="match status" value="1"/>
</dbReference>
<dbReference type="SUPFAM" id="SSF56935">
    <property type="entry name" value="Porins"/>
    <property type="match status" value="1"/>
</dbReference>
<dbReference type="InterPro" id="IPR039426">
    <property type="entry name" value="TonB-dep_rcpt-like"/>
</dbReference>
<evidence type="ECO:0000256" key="1">
    <source>
        <dbReference type="ARBA" id="ARBA00004571"/>
    </source>
</evidence>
<keyword evidence="8 15" id="KW-0675">Receptor</keyword>
<organism evidence="15 16">
    <name type="scientific">Zoogloea oleivorans</name>
    <dbReference type="NCBI Taxonomy" id="1552750"/>
    <lineage>
        <taxon>Bacteria</taxon>
        <taxon>Pseudomonadati</taxon>
        <taxon>Pseudomonadota</taxon>
        <taxon>Betaproteobacteria</taxon>
        <taxon>Rhodocyclales</taxon>
        <taxon>Zoogloeaceae</taxon>
        <taxon>Zoogloea</taxon>
    </lineage>
</organism>
<evidence type="ECO:0000256" key="3">
    <source>
        <dbReference type="ARBA" id="ARBA00022448"/>
    </source>
</evidence>
<evidence type="ECO:0000313" key="16">
    <source>
        <dbReference type="Proteomes" id="UP000389128"/>
    </source>
</evidence>
<feature type="chain" id="PRO_5025638321" evidence="12">
    <location>
        <begin position="26"/>
        <end position="678"/>
    </location>
</feature>
<evidence type="ECO:0000256" key="12">
    <source>
        <dbReference type="SAM" id="SignalP"/>
    </source>
</evidence>
<evidence type="ECO:0000256" key="5">
    <source>
        <dbReference type="ARBA" id="ARBA00022692"/>
    </source>
</evidence>
<keyword evidence="9 10" id="KW-0998">Cell outer membrane</keyword>
<keyword evidence="12" id="KW-0732">Signal</keyword>
<evidence type="ECO:0000256" key="10">
    <source>
        <dbReference type="PROSITE-ProRule" id="PRU01360"/>
    </source>
</evidence>
<dbReference type="GO" id="GO:0009279">
    <property type="term" value="C:cell outer membrane"/>
    <property type="evidence" value="ECO:0007669"/>
    <property type="project" value="UniProtKB-SubCell"/>
</dbReference>
<name>A0A6C2D355_9RHOO</name>
<dbReference type="EMBL" id="SDKK01000004">
    <property type="protein sequence ID" value="TYC60828.1"/>
    <property type="molecule type" value="Genomic_DNA"/>
</dbReference>
<evidence type="ECO:0000313" key="15">
    <source>
        <dbReference type="EMBL" id="TYC60828.1"/>
    </source>
</evidence>
<comment type="similarity">
    <text evidence="2 10 11">Belongs to the TonB-dependent receptor family.</text>
</comment>
<evidence type="ECO:0000256" key="9">
    <source>
        <dbReference type="ARBA" id="ARBA00023237"/>
    </source>
</evidence>
<keyword evidence="5 10" id="KW-0812">Transmembrane</keyword>
<dbReference type="GO" id="GO:0044718">
    <property type="term" value="P:siderophore transmembrane transport"/>
    <property type="evidence" value="ECO:0007669"/>
    <property type="project" value="TreeGrafter"/>
</dbReference>
<dbReference type="Proteomes" id="UP000389128">
    <property type="component" value="Unassembled WGS sequence"/>
</dbReference>
<protein>
    <submittedName>
        <fullName evidence="15">TonB-dependent receptor</fullName>
    </submittedName>
</protein>
<dbReference type="Pfam" id="PF07715">
    <property type="entry name" value="Plug"/>
    <property type="match status" value="1"/>
</dbReference>
<dbReference type="Pfam" id="PF00593">
    <property type="entry name" value="TonB_dep_Rec_b-barrel"/>
    <property type="match status" value="1"/>
</dbReference>
<accession>A0A6C2D355</accession>
<proteinExistence type="inferred from homology"/>
<keyword evidence="3 10" id="KW-0813">Transport</keyword>
<evidence type="ECO:0000256" key="4">
    <source>
        <dbReference type="ARBA" id="ARBA00022452"/>
    </source>
</evidence>
<dbReference type="AlphaFoldDB" id="A0A6C2D355"/>
<comment type="caution">
    <text evidence="15">The sequence shown here is derived from an EMBL/GenBank/DDBJ whole genome shotgun (WGS) entry which is preliminary data.</text>
</comment>
<dbReference type="Gene3D" id="2.40.170.20">
    <property type="entry name" value="TonB-dependent receptor, beta-barrel domain"/>
    <property type="match status" value="1"/>
</dbReference>
<comment type="subcellular location">
    <subcellularLocation>
        <location evidence="1 10">Cell outer membrane</location>
        <topology evidence="1 10">Multi-pass membrane protein</topology>
    </subcellularLocation>
</comment>
<feature type="domain" description="TonB-dependent receptor plug" evidence="14">
    <location>
        <begin position="56"/>
        <end position="165"/>
    </location>
</feature>
<sequence length="678" mass="75321">MFLLLSRQALLVALAGLLPINAALGADPFRADGAESPFFEELPTVLSASRLPQVLNEAPGAVTILDRELIRATGYRDVARLLRLVPGMQVGQERGHAQWVTYHGLGSDYPTEIQVLIDGRSVYAPSSFGGVDWSALPLTIQEIERIEVVRGTNSNAFGANAFLGVINIITRHSHQDRGASGQINVGNHGIADLQASWTGGSDGLGVRLSAAQTRDNGFSNLYDSRQSQTLSLRSDYRLDARDELTLRAGYNHIERGQGYPDSLFGNNAERNTGTDGSTIHLTWRRTIAEDEEWLLSLYQNHESGVDRWLASALPYYPYPAVPLDRSRASNRTNVEVQHRFALNPQARLVWGLESRRDKTEAPFLFVGGNPPAMNMYRAFSNLDWRLTPSWQLNLGGLLEKNGNVAVQFIPRAFVNWQASPSDTFRAGYARAWQQRNLFDLYGDVRAYDPARRGVLLAWPYQSNPNLRVPRVDTVEMGYLGRFHAIDATLDVRVFNERITDFVVRETVSADVGELHMPSSQFINASSPVVLRGIEYQLRSKPRPGTEFIFNHSLIDRHVDDPAIAKRTAPYTASLTWLQDYGQGWTSTASVMRMGPLAGGYGYVYGCDYTARAYSSLDLRIARSFRVDGRKAEIALNGINLGEPHQEITDRSEQCLPAHQGTPVNPASSMAWVSLAIEL</sequence>
<keyword evidence="4 10" id="KW-1134">Transmembrane beta strand</keyword>
<dbReference type="InterPro" id="IPR012910">
    <property type="entry name" value="Plug_dom"/>
</dbReference>
<dbReference type="Gene3D" id="2.170.130.10">
    <property type="entry name" value="TonB-dependent receptor, plug domain"/>
    <property type="match status" value="1"/>
</dbReference>
<dbReference type="RefSeq" id="WP_148578030.1">
    <property type="nucleotide sequence ID" value="NZ_SDKK01000004.1"/>
</dbReference>
<reference evidence="15 16" key="1">
    <citation type="submission" date="2019-01" db="EMBL/GenBank/DDBJ databases">
        <title>Zoogloea oleivorans genome sequencing and assembly.</title>
        <authorList>
            <person name="Tancsics A."/>
            <person name="Farkas M."/>
            <person name="Kriszt B."/>
            <person name="Maroti G."/>
            <person name="Horvath B."/>
        </authorList>
    </citation>
    <scope>NUCLEOTIDE SEQUENCE [LARGE SCALE GENOMIC DNA]</scope>
    <source>
        <strain evidence="15 16">Buc</strain>
    </source>
</reference>
<evidence type="ECO:0000256" key="2">
    <source>
        <dbReference type="ARBA" id="ARBA00009810"/>
    </source>
</evidence>
<dbReference type="PROSITE" id="PS52016">
    <property type="entry name" value="TONB_DEPENDENT_REC_3"/>
    <property type="match status" value="1"/>
</dbReference>
<dbReference type="PANTHER" id="PTHR30069:SF27">
    <property type="entry name" value="BLL4766 PROTEIN"/>
    <property type="match status" value="1"/>
</dbReference>
<keyword evidence="6 11" id="KW-0798">TonB box</keyword>
<keyword evidence="7 10" id="KW-0472">Membrane</keyword>
<dbReference type="GO" id="GO:0015344">
    <property type="term" value="F:siderophore uptake transmembrane transporter activity"/>
    <property type="evidence" value="ECO:0007669"/>
    <property type="project" value="TreeGrafter"/>
</dbReference>
<evidence type="ECO:0000256" key="8">
    <source>
        <dbReference type="ARBA" id="ARBA00023170"/>
    </source>
</evidence>
<keyword evidence="16" id="KW-1185">Reference proteome</keyword>
<feature type="domain" description="TonB-dependent receptor-like beta-barrel" evidence="13">
    <location>
        <begin position="215"/>
        <end position="640"/>
    </location>
</feature>
<dbReference type="InterPro" id="IPR037066">
    <property type="entry name" value="Plug_dom_sf"/>
</dbReference>
<gene>
    <name evidence="15" type="ORF">ETQ85_05360</name>
</gene>
<evidence type="ECO:0000259" key="14">
    <source>
        <dbReference type="Pfam" id="PF07715"/>
    </source>
</evidence>
<evidence type="ECO:0000259" key="13">
    <source>
        <dbReference type="Pfam" id="PF00593"/>
    </source>
</evidence>
<evidence type="ECO:0000256" key="11">
    <source>
        <dbReference type="RuleBase" id="RU003357"/>
    </source>
</evidence>
<evidence type="ECO:0000256" key="7">
    <source>
        <dbReference type="ARBA" id="ARBA00023136"/>
    </source>
</evidence>